<dbReference type="PROSITE" id="PS00639">
    <property type="entry name" value="THIOL_PROTEASE_HIS"/>
    <property type="match status" value="1"/>
</dbReference>
<organism evidence="3 4">
    <name type="scientific">Aromia moschata</name>
    <dbReference type="NCBI Taxonomy" id="1265417"/>
    <lineage>
        <taxon>Eukaryota</taxon>
        <taxon>Metazoa</taxon>
        <taxon>Ecdysozoa</taxon>
        <taxon>Arthropoda</taxon>
        <taxon>Hexapoda</taxon>
        <taxon>Insecta</taxon>
        <taxon>Pterygota</taxon>
        <taxon>Neoptera</taxon>
        <taxon>Endopterygota</taxon>
        <taxon>Coleoptera</taxon>
        <taxon>Polyphaga</taxon>
        <taxon>Cucujiformia</taxon>
        <taxon>Chrysomeloidea</taxon>
        <taxon>Cerambycidae</taxon>
        <taxon>Cerambycinae</taxon>
        <taxon>Callichromatini</taxon>
        <taxon>Aromia</taxon>
    </lineage>
</organism>
<evidence type="ECO:0000256" key="1">
    <source>
        <dbReference type="ARBA" id="ARBA00008455"/>
    </source>
</evidence>
<evidence type="ECO:0000313" key="4">
    <source>
        <dbReference type="Proteomes" id="UP001162162"/>
    </source>
</evidence>
<dbReference type="InterPro" id="IPR000668">
    <property type="entry name" value="Peptidase_C1A_C"/>
</dbReference>
<comment type="caution">
    <text evidence="3">The sequence shown here is derived from an EMBL/GenBank/DDBJ whole genome shotgun (WGS) entry which is preliminary data.</text>
</comment>
<dbReference type="InterPro" id="IPR013128">
    <property type="entry name" value="Peptidase_C1A"/>
</dbReference>
<dbReference type="AlphaFoldDB" id="A0AAV8X112"/>
<dbReference type="InterPro" id="IPR039417">
    <property type="entry name" value="Peptidase_C1A_papain-like"/>
</dbReference>
<dbReference type="Gene3D" id="3.90.70.10">
    <property type="entry name" value="Cysteine proteinases"/>
    <property type="match status" value="1"/>
</dbReference>
<dbReference type="SMART" id="SM00645">
    <property type="entry name" value="Pept_C1"/>
    <property type="match status" value="1"/>
</dbReference>
<reference evidence="3" key="1">
    <citation type="journal article" date="2023" name="Insect Mol. Biol.">
        <title>Genome sequencing provides insights into the evolution of gene families encoding plant cell wall-degrading enzymes in longhorned beetles.</title>
        <authorList>
            <person name="Shin N.R."/>
            <person name="Okamura Y."/>
            <person name="Kirsch R."/>
            <person name="Pauchet Y."/>
        </authorList>
    </citation>
    <scope>NUCLEOTIDE SEQUENCE</scope>
    <source>
        <strain evidence="3">AMC_N1</strain>
    </source>
</reference>
<dbReference type="PANTHER" id="PTHR12411">
    <property type="entry name" value="CYSTEINE PROTEASE FAMILY C1-RELATED"/>
    <property type="match status" value="1"/>
</dbReference>
<proteinExistence type="inferred from homology"/>
<dbReference type="InterPro" id="IPR025660">
    <property type="entry name" value="Pept_his_AS"/>
</dbReference>
<evidence type="ECO:0000259" key="2">
    <source>
        <dbReference type="SMART" id="SM00645"/>
    </source>
</evidence>
<feature type="domain" description="Peptidase C1A papain C-terminal" evidence="2">
    <location>
        <begin position="46"/>
        <end position="233"/>
    </location>
</feature>
<dbReference type="CDD" id="cd02248">
    <property type="entry name" value="Peptidase_C1A"/>
    <property type="match status" value="1"/>
</dbReference>
<dbReference type="InterPro" id="IPR038765">
    <property type="entry name" value="Papain-like_cys_pep_sf"/>
</dbReference>
<accession>A0AAV8X112</accession>
<sequence length="233" mass="25610">MNPLGDLAFAEFNKLYNGFKGLLAGGASKAPVYQPPRKSLYLIASIGENWVQFLRYSTNRSVLDAGSLEGQNFKKKGKLEDVSVQNILDCAKGKVYNNDGCQGGLVETAFDYIQDNRGVNSAANYPYEAKDGTCRFKQDDVVANCTGYVRIPSGDEKSLEKAVAKQGPISVAIHVVDKFQFYSNGVYYDPQCGNKPDDLNHAVVLVGYGKEPNGQKYWLVKIPMVRNGAWKGT</sequence>
<dbReference type="EMBL" id="JAPWTK010001415">
    <property type="protein sequence ID" value="KAJ8932590.1"/>
    <property type="molecule type" value="Genomic_DNA"/>
</dbReference>
<evidence type="ECO:0000313" key="3">
    <source>
        <dbReference type="EMBL" id="KAJ8932590.1"/>
    </source>
</evidence>
<keyword evidence="4" id="KW-1185">Reference proteome</keyword>
<dbReference type="Pfam" id="PF00112">
    <property type="entry name" value="Peptidase_C1"/>
    <property type="match status" value="1"/>
</dbReference>
<comment type="similarity">
    <text evidence="1">Belongs to the peptidase C1 family.</text>
</comment>
<name>A0AAV8X112_9CUCU</name>
<dbReference type="Proteomes" id="UP001162162">
    <property type="component" value="Unassembled WGS sequence"/>
</dbReference>
<dbReference type="GO" id="GO:0008234">
    <property type="term" value="F:cysteine-type peptidase activity"/>
    <property type="evidence" value="ECO:0007669"/>
    <property type="project" value="InterPro"/>
</dbReference>
<protein>
    <recommendedName>
        <fullName evidence="2">Peptidase C1A papain C-terminal domain-containing protein</fullName>
    </recommendedName>
</protein>
<gene>
    <name evidence="3" type="ORF">NQ318_008525</name>
</gene>
<dbReference type="SUPFAM" id="SSF54001">
    <property type="entry name" value="Cysteine proteinases"/>
    <property type="match status" value="1"/>
</dbReference>
<dbReference type="GO" id="GO:0006508">
    <property type="term" value="P:proteolysis"/>
    <property type="evidence" value="ECO:0007669"/>
    <property type="project" value="InterPro"/>
</dbReference>